<dbReference type="Proteomes" id="UP000321598">
    <property type="component" value="Unassembled WGS sequence"/>
</dbReference>
<evidence type="ECO:0000313" key="2">
    <source>
        <dbReference type="EMBL" id="SUJ30109.1"/>
    </source>
</evidence>
<reference evidence="2 3" key="1">
    <citation type="submission" date="2018-06" db="EMBL/GenBank/DDBJ databases">
        <authorList>
            <consortium name="Pathogen Informatics"/>
            <person name="Doyle S."/>
        </authorList>
    </citation>
    <scope>NUCLEOTIDE SEQUENCE [LARGE SCALE GENOMIC DNA]</scope>
    <source>
        <strain evidence="2 3">NCTC12413</strain>
    </source>
</reference>
<dbReference type="AlphaFoldDB" id="A0A380CVG2"/>
<evidence type="ECO:0000313" key="4">
    <source>
        <dbReference type="Proteomes" id="UP000321598"/>
    </source>
</evidence>
<sequence length="117" mass="13219">MIKATMQDQENDKYLLQIVDAHVMKRITKDTQESVYCCLYQSDMLTLHALTSYTNELKVTKDYIGAANINSTLTAMGNGYYQATVALFSQSAQELRHATEHLTLLDVTTARNYMLTA</sequence>
<name>A0A380CVG2_9STAP</name>
<organism evidence="2 3">
    <name type="scientific">Staphylococcus arlettae</name>
    <dbReference type="NCBI Taxonomy" id="29378"/>
    <lineage>
        <taxon>Bacteria</taxon>
        <taxon>Bacillati</taxon>
        <taxon>Bacillota</taxon>
        <taxon>Bacilli</taxon>
        <taxon>Bacillales</taxon>
        <taxon>Staphylococcaceae</taxon>
        <taxon>Staphylococcus</taxon>
    </lineage>
</organism>
<reference evidence="1 4" key="2">
    <citation type="submission" date="2019-07" db="EMBL/GenBank/DDBJ databases">
        <title>Whole genome shotgun sequence of Staphylococcus arlettae NBRC 109765.</title>
        <authorList>
            <person name="Hosoyama A."/>
            <person name="Uohara A."/>
            <person name="Ohji S."/>
            <person name="Ichikawa N."/>
        </authorList>
    </citation>
    <scope>NUCLEOTIDE SEQUENCE [LARGE SCALE GENOMIC DNA]</scope>
    <source>
        <strain evidence="1 4">NBRC 109765</strain>
    </source>
</reference>
<dbReference type="EMBL" id="BKAV01000002">
    <property type="protein sequence ID" value="GEP99354.1"/>
    <property type="molecule type" value="Genomic_DNA"/>
</dbReference>
<accession>A0A380CVG2</accession>
<keyword evidence="4" id="KW-1185">Reference proteome</keyword>
<dbReference type="RefSeq" id="WP_103388637.1">
    <property type="nucleotide sequence ID" value="NZ_BKAV01000002.1"/>
</dbReference>
<proteinExistence type="predicted"/>
<dbReference type="Proteomes" id="UP000254956">
    <property type="component" value="Unassembled WGS sequence"/>
</dbReference>
<evidence type="ECO:0000313" key="1">
    <source>
        <dbReference type="EMBL" id="GEP99354.1"/>
    </source>
</evidence>
<gene>
    <name evidence="2" type="ORF">NCTC12413_02644</name>
    <name evidence="1" type="ORF">SAR03_03920</name>
</gene>
<protein>
    <submittedName>
        <fullName evidence="2">Uncharacterized protein</fullName>
    </submittedName>
</protein>
<evidence type="ECO:0000313" key="3">
    <source>
        <dbReference type="Proteomes" id="UP000254956"/>
    </source>
</evidence>
<dbReference type="EMBL" id="UGZE01000001">
    <property type="protein sequence ID" value="SUJ30109.1"/>
    <property type="molecule type" value="Genomic_DNA"/>
</dbReference>